<dbReference type="Gene3D" id="1.10.10.60">
    <property type="entry name" value="Homeodomain-like"/>
    <property type="match status" value="1"/>
</dbReference>
<dbReference type="SUPFAM" id="SSF48498">
    <property type="entry name" value="Tetracyclin repressor-like, C-terminal domain"/>
    <property type="match status" value="1"/>
</dbReference>
<dbReference type="Proteomes" id="UP000186058">
    <property type="component" value="Unassembled WGS sequence"/>
</dbReference>
<dbReference type="InterPro" id="IPR009057">
    <property type="entry name" value="Homeodomain-like_sf"/>
</dbReference>
<keyword evidence="1 2" id="KW-0238">DNA-binding</keyword>
<feature type="DNA-binding region" description="H-T-H motif" evidence="2">
    <location>
        <begin position="33"/>
        <end position="52"/>
    </location>
</feature>
<dbReference type="InterPro" id="IPR036271">
    <property type="entry name" value="Tet_transcr_reg_TetR-rel_C_sf"/>
</dbReference>
<dbReference type="EMBL" id="LVWI01000002">
    <property type="protein sequence ID" value="OKP90877.1"/>
    <property type="molecule type" value="Genomic_DNA"/>
</dbReference>
<dbReference type="SUPFAM" id="SSF46689">
    <property type="entry name" value="Homeodomain-like"/>
    <property type="match status" value="1"/>
</dbReference>
<dbReference type="InterPro" id="IPR023772">
    <property type="entry name" value="DNA-bd_HTH_TetR-type_CS"/>
</dbReference>
<evidence type="ECO:0000259" key="3">
    <source>
        <dbReference type="PROSITE" id="PS50977"/>
    </source>
</evidence>
<dbReference type="PANTHER" id="PTHR43479">
    <property type="entry name" value="ACREF/ENVCD OPERON REPRESSOR-RELATED"/>
    <property type="match status" value="1"/>
</dbReference>
<dbReference type="Pfam" id="PF00440">
    <property type="entry name" value="TetR_N"/>
    <property type="match status" value="1"/>
</dbReference>
<dbReference type="InterPro" id="IPR001647">
    <property type="entry name" value="HTH_TetR"/>
</dbReference>
<evidence type="ECO:0000313" key="4">
    <source>
        <dbReference type="EMBL" id="OKP90877.1"/>
    </source>
</evidence>
<name>A0ABX3EV89_9BACL</name>
<dbReference type="PROSITE" id="PS01081">
    <property type="entry name" value="HTH_TETR_1"/>
    <property type="match status" value="1"/>
</dbReference>
<dbReference type="PANTHER" id="PTHR43479:SF11">
    <property type="entry name" value="ACREF_ENVCD OPERON REPRESSOR-RELATED"/>
    <property type="match status" value="1"/>
</dbReference>
<comment type="caution">
    <text evidence="4">The sequence shown here is derived from an EMBL/GenBank/DDBJ whole genome shotgun (WGS) entry which is preliminary data.</text>
</comment>
<feature type="domain" description="HTH tetR-type" evidence="3">
    <location>
        <begin position="10"/>
        <end position="70"/>
    </location>
</feature>
<dbReference type="PRINTS" id="PR00455">
    <property type="entry name" value="HTHTETR"/>
</dbReference>
<proteinExistence type="predicted"/>
<evidence type="ECO:0000313" key="5">
    <source>
        <dbReference type="Proteomes" id="UP000186058"/>
    </source>
</evidence>
<accession>A0ABX3EV89</accession>
<dbReference type="Gene3D" id="1.10.357.10">
    <property type="entry name" value="Tetracycline Repressor, domain 2"/>
    <property type="match status" value="1"/>
</dbReference>
<dbReference type="PROSITE" id="PS50977">
    <property type="entry name" value="HTH_TETR_2"/>
    <property type="match status" value="1"/>
</dbReference>
<protein>
    <submittedName>
        <fullName evidence="4">TetR family transcriptional regulator</fullName>
    </submittedName>
</protein>
<evidence type="ECO:0000256" key="2">
    <source>
        <dbReference type="PROSITE-ProRule" id="PRU00335"/>
    </source>
</evidence>
<gene>
    <name evidence="4" type="ORF">A3844_03195</name>
</gene>
<dbReference type="InterPro" id="IPR050624">
    <property type="entry name" value="HTH-type_Tx_Regulator"/>
</dbReference>
<organism evidence="4 5">
    <name type="scientific">Paenibacillus helianthi</name>
    <dbReference type="NCBI Taxonomy" id="1349432"/>
    <lineage>
        <taxon>Bacteria</taxon>
        <taxon>Bacillati</taxon>
        <taxon>Bacillota</taxon>
        <taxon>Bacilli</taxon>
        <taxon>Bacillales</taxon>
        <taxon>Paenibacillaceae</taxon>
        <taxon>Paenibacillus</taxon>
    </lineage>
</organism>
<sequence>MFSKFLNLSKDKQDRIINAALREFALKGYQNASTNEIVKQAGISKGLLFHYFNNKKDLYLFLFDYFIEMLMEEIHAHIDWDQRDIFIKYRNVAILKFGLFQKYPNAFEFIKRVYPEDSSEVKPDLENRKKEFLNKGYKDLFGDIDLTPFKEGIDIEKAVNIIYWTMEGFAYRLQAQTASVPVSQIQLEDIIAELDVYSEMLRHSFYQ</sequence>
<evidence type="ECO:0000256" key="1">
    <source>
        <dbReference type="ARBA" id="ARBA00023125"/>
    </source>
</evidence>
<reference evidence="4 5" key="1">
    <citation type="submission" date="2016-03" db="EMBL/GenBank/DDBJ databases">
        <authorList>
            <person name="Sant'Anna F.H."/>
            <person name="Ambrosini A."/>
            <person name="Souza R."/>
            <person name="Bach E."/>
            <person name="Fernandes G."/>
            <person name="Balsanelli E."/>
            <person name="Baura V.A."/>
            <person name="Souza E.M."/>
            <person name="Passaglia L."/>
        </authorList>
    </citation>
    <scope>NUCLEOTIDE SEQUENCE [LARGE SCALE GENOMIC DNA]</scope>
    <source>
        <strain evidence="4 5">P26E</strain>
    </source>
</reference>
<keyword evidence="5" id="KW-1185">Reference proteome</keyword>